<evidence type="ECO:0000313" key="2">
    <source>
        <dbReference type="EMBL" id="KAK3852334.1"/>
    </source>
</evidence>
<protein>
    <submittedName>
        <fullName evidence="2">Uncharacterized protein</fullName>
    </submittedName>
</protein>
<dbReference type="AlphaFoldDB" id="A0AAE1BNE5"/>
<dbReference type="Proteomes" id="UP001286313">
    <property type="component" value="Unassembled WGS sequence"/>
</dbReference>
<dbReference type="EMBL" id="JAWQEG010007473">
    <property type="protein sequence ID" value="KAK3852334.1"/>
    <property type="molecule type" value="Genomic_DNA"/>
</dbReference>
<name>A0AAE1BNE5_PETCI</name>
<feature type="compositionally biased region" description="Basic and acidic residues" evidence="1">
    <location>
        <begin position="1"/>
        <end position="11"/>
    </location>
</feature>
<accession>A0AAE1BNE5</accession>
<reference evidence="2" key="1">
    <citation type="submission" date="2023-10" db="EMBL/GenBank/DDBJ databases">
        <title>Genome assemblies of two species of porcelain crab, Petrolisthes cinctipes and Petrolisthes manimaculis (Anomura: Porcellanidae).</title>
        <authorList>
            <person name="Angst P."/>
        </authorList>
    </citation>
    <scope>NUCLEOTIDE SEQUENCE</scope>
    <source>
        <strain evidence="2">PB745_01</strain>
        <tissue evidence="2">Gill</tissue>
    </source>
</reference>
<sequence>MSYDQLQKKAEEEEEAALAEEQALRAEEDMAMKKNEALLLMAEQDVVTMGQSPSMFSGMSYEMRPCGEYVPDDYNDRVSTRSEGGDSVLGDCKGRPNGKVCGRKLPPGCYWTDRPGGSGLTNDRLTGRCADRVREVAELITNTMAWHRQGRTGADQEETQQIQQMQQRAAAAGAADNTSFEIVLILQHKFRIVIDSKGEVGFPVTPSPVQSSPV</sequence>
<proteinExistence type="predicted"/>
<organism evidence="2 3">
    <name type="scientific">Petrolisthes cinctipes</name>
    <name type="common">Flat porcelain crab</name>
    <dbReference type="NCBI Taxonomy" id="88211"/>
    <lineage>
        <taxon>Eukaryota</taxon>
        <taxon>Metazoa</taxon>
        <taxon>Ecdysozoa</taxon>
        <taxon>Arthropoda</taxon>
        <taxon>Crustacea</taxon>
        <taxon>Multicrustacea</taxon>
        <taxon>Malacostraca</taxon>
        <taxon>Eumalacostraca</taxon>
        <taxon>Eucarida</taxon>
        <taxon>Decapoda</taxon>
        <taxon>Pleocyemata</taxon>
        <taxon>Anomura</taxon>
        <taxon>Galatheoidea</taxon>
        <taxon>Porcellanidae</taxon>
        <taxon>Petrolisthes</taxon>
    </lineage>
</organism>
<comment type="caution">
    <text evidence="2">The sequence shown here is derived from an EMBL/GenBank/DDBJ whole genome shotgun (WGS) entry which is preliminary data.</text>
</comment>
<evidence type="ECO:0000313" key="3">
    <source>
        <dbReference type="Proteomes" id="UP001286313"/>
    </source>
</evidence>
<evidence type="ECO:0000256" key="1">
    <source>
        <dbReference type="SAM" id="MobiDB-lite"/>
    </source>
</evidence>
<keyword evidence="3" id="KW-1185">Reference proteome</keyword>
<feature type="region of interest" description="Disordered" evidence="1">
    <location>
        <begin position="1"/>
        <end position="21"/>
    </location>
</feature>
<gene>
    <name evidence="2" type="ORF">Pcinc_041075</name>
</gene>